<dbReference type="EMBL" id="JBBWWR010000001">
    <property type="protein sequence ID" value="KAK8970675.1"/>
    <property type="molecule type" value="Genomic_DNA"/>
</dbReference>
<gene>
    <name evidence="1" type="ORF">KSP40_PGU020402</name>
</gene>
<dbReference type="InterPro" id="IPR052308">
    <property type="entry name" value="PPR_domain-containing"/>
</dbReference>
<dbReference type="PANTHER" id="PTHR47937">
    <property type="entry name" value="PLASTID TRANSCRIPTIONALLY ACTIVE CHROMOSOME 2-LIKE PROTEIN"/>
    <property type="match status" value="1"/>
</dbReference>
<organism evidence="1 2">
    <name type="scientific">Platanthera guangdongensis</name>
    <dbReference type="NCBI Taxonomy" id="2320717"/>
    <lineage>
        <taxon>Eukaryota</taxon>
        <taxon>Viridiplantae</taxon>
        <taxon>Streptophyta</taxon>
        <taxon>Embryophyta</taxon>
        <taxon>Tracheophyta</taxon>
        <taxon>Spermatophyta</taxon>
        <taxon>Magnoliopsida</taxon>
        <taxon>Liliopsida</taxon>
        <taxon>Asparagales</taxon>
        <taxon>Orchidaceae</taxon>
        <taxon>Orchidoideae</taxon>
        <taxon>Orchideae</taxon>
        <taxon>Orchidinae</taxon>
        <taxon>Platanthera</taxon>
    </lineage>
</organism>
<name>A0ABR2N2D0_9ASPA</name>
<evidence type="ECO:0000313" key="1">
    <source>
        <dbReference type="EMBL" id="KAK8970675.1"/>
    </source>
</evidence>
<evidence type="ECO:0000313" key="2">
    <source>
        <dbReference type="Proteomes" id="UP001412067"/>
    </source>
</evidence>
<dbReference type="Proteomes" id="UP001412067">
    <property type="component" value="Unassembled WGS sequence"/>
</dbReference>
<accession>A0ABR2N2D0</accession>
<keyword evidence="2" id="KW-1185">Reference proteome</keyword>
<sequence length="80" mass="9403">MDKEAKDSYQSFLDRQFRAHPATCNVLLETVLKHNKVADTHKLFGQMLDEHKSPVFMLKNSLRNAKSLLRWNELVEDQVF</sequence>
<reference evidence="1 2" key="1">
    <citation type="journal article" date="2022" name="Nat. Plants">
        <title>Genomes of leafy and leafless Platanthera orchids illuminate the evolution of mycoheterotrophy.</title>
        <authorList>
            <person name="Li M.H."/>
            <person name="Liu K.W."/>
            <person name="Li Z."/>
            <person name="Lu H.C."/>
            <person name="Ye Q.L."/>
            <person name="Zhang D."/>
            <person name="Wang J.Y."/>
            <person name="Li Y.F."/>
            <person name="Zhong Z.M."/>
            <person name="Liu X."/>
            <person name="Yu X."/>
            <person name="Liu D.K."/>
            <person name="Tu X.D."/>
            <person name="Liu B."/>
            <person name="Hao Y."/>
            <person name="Liao X.Y."/>
            <person name="Jiang Y.T."/>
            <person name="Sun W.H."/>
            <person name="Chen J."/>
            <person name="Chen Y.Q."/>
            <person name="Ai Y."/>
            <person name="Zhai J.W."/>
            <person name="Wu S.S."/>
            <person name="Zhou Z."/>
            <person name="Hsiao Y.Y."/>
            <person name="Wu W.L."/>
            <person name="Chen Y.Y."/>
            <person name="Lin Y.F."/>
            <person name="Hsu J.L."/>
            <person name="Li C.Y."/>
            <person name="Wang Z.W."/>
            <person name="Zhao X."/>
            <person name="Zhong W.Y."/>
            <person name="Ma X.K."/>
            <person name="Ma L."/>
            <person name="Huang J."/>
            <person name="Chen G.Z."/>
            <person name="Huang M.Z."/>
            <person name="Huang L."/>
            <person name="Peng D.H."/>
            <person name="Luo Y.B."/>
            <person name="Zou S.Q."/>
            <person name="Chen S.P."/>
            <person name="Lan S."/>
            <person name="Tsai W.C."/>
            <person name="Van de Peer Y."/>
            <person name="Liu Z.J."/>
        </authorList>
    </citation>
    <scope>NUCLEOTIDE SEQUENCE [LARGE SCALE GENOMIC DNA]</scope>
    <source>
        <strain evidence="1">Lor288</strain>
    </source>
</reference>
<dbReference type="PANTHER" id="PTHR47937:SF2">
    <property type="entry name" value="PENTATRICOPEPTIDE (PPR) REPEAT-CONTAINING PROTEIN, PF01535'-RELATED"/>
    <property type="match status" value="1"/>
</dbReference>
<protein>
    <submittedName>
        <fullName evidence="1">Uncharacterized protein</fullName>
    </submittedName>
</protein>
<comment type="caution">
    <text evidence="1">The sequence shown here is derived from an EMBL/GenBank/DDBJ whole genome shotgun (WGS) entry which is preliminary data.</text>
</comment>
<proteinExistence type="predicted"/>